<reference evidence="3 4" key="1">
    <citation type="submission" date="2024-09" db="EMBL/GenBank/DDBJ databases">
        <title>Floridaenema gen nov. (Aerosakkonemataceae, Aerosakkonematales ord. nov., Cyanobacteria) from benthic tropical and subtropical fresh waters, with the description of four new species.</title>
        <authorList>
            <person name="Moretto J.A."/>
            <person name="Berthold D.E."/>
            <person name="Lefler F.W."/>
            <person name="Huang I.-S."/>
            <person name="Laughinghouse H. IV."/>
        </authorList>
    </citation>
    <scope>NUCLEOTIDE SEQUENCE [LARGE SCALE GENOMIC DNA]</scope>
    <source>
        <strain evidence="3 4">BLCC-F154</strain>
    </source>
</reference>
<proteinExistence type="predicted"/>
<evidence type="ECO:0000313" key="4">
    <source>
        <dbReference type="Proteomes" id="UP001576776"/>
    </source>
</evidence>
<evidence type="ECO:0000313" key="3">
    <source>
        <dbReference type="EMBL" id="MFB2936822.1"/>
    </source>
</evidence>
<evidence type="ECO:0000256" key="2">
    <source>
        <dbReference type="SAM" id="MobiDB-lite"/>
    </source>
</evidence>
<comment type="caution">
    <text evidence="3">The sequence shown here is derived from an EMBL/GenBank/DDBJ whole genome shotgun (WGS) entry which is preliminary data.</text>
</comment>
<feature type="region of interest" description="Disordered" evidence="2">
    <location>
        <begin position="352"/>
        <end position="384"/>
    </location>
</feature>
<organism evidence="3 4">
    <name type="scientific">Floridaenema fluviatile BLCC-F154</name>
    <dbReference type="NCBI Taxonomy" id="3153640"/>
    <lineage>
        <taxon>Bacteria</taxon>
        <taxon>Bacillati</taxon>
        <taxon>Cyanobacteriota</taxon>
        <taxon>Cyanophyceae</taxon>
        <taxon>Oscillatoriophycideae</taxon>
        <taxon>Aerosakkonematales</taxon>
        <taxon>Aerosakkonemataceae</taxon>
        <taxon>Floridanema</taxon>
        <taxon>Floridanema fluviatile</taxon>
    </lineage>
</organism>
<evidence type="ECO:0000256" key="1">
    <source>
        <dbReference type="SAM" id="Coils"/>
    </source>
</evidence>
<sequence>MTFQTAKIQALIAEIDAVLSKDSKSRFSWLVGDGSSDRQMLQRVRQQLEQLARLQATGGKTEVAEIASYQVLFEQGDVEGDRSVSSESLQTEIDLLQQQRQELLNEIDRLQQQRKVLINPEILVEQQQIITEFSQELINRFQSTVNQQLAETLEKIQPVQLPEAAEETSSNQETESPELEFIGLETTIIDPELESIAASAEPFPYAGVELPSAIRGKLENKDSVRSQLEPNDTISALTDLIEGLAVNTELPEEDLLTTESTIPQAKVDFWLGDNIAEQLNEELSDLEIVEQPEPEPEFQPSEEVRETIGDVSEDLTDSIDLDLTAAVEQEKINSAIPEHILAEFEDLFGDTNNLASAETNPELELEKSPELVTKQEPVESEKKN</sequence>
<protein>
    <submittedName>
        <fullName evidence="3">Uncharacterized protein</fullName>
    </submittedName>
</protein>
<dbReference type="RefSeq" id="WP_413258317.1">
    <property type="nucleotide sequence ID" value="NZ_JBHFNS010000064.1"/>
</dbReference>
<accession>A0ABV4YDJ1</accession>
<feature type="coiled-coil region" evidence="1">
    <location>
        <begin position="86"/>
        <end position="116"/>
    </location>
</feature>
<name>A0ABV4YDJ1_9CYAN</name>
<keyword evidence="4" id="KW-1185">Reference proteome</keyword>
<keyword evidence="1" id="KW-0175">Coiled coil</keyword>
<gene>
    <name evidence="3" type="ORF">ACE1B6_16355</name>
</gene>
<dbReference type="Proteomes" id="UP001576776">
    <property type="component" value="Unassembled WGS sequence"/>
</dbReference>
<dbReference type="EMBL" id="JBHFNS010000064">
    <property type="protein sequence ID" value="MFB2936822.1"/>
    <property type="molecule type" value="Genomic_DNA"/>
</dbReference>